<feature type="compositionally biased region" description="Basic residues" evidence="5">
    <location>
        <begin position="314"/>
        <end position="323"/>
    </location>
</feature>
<feature type="region of interest" description="Disordered" evidence="5">
    <location>
        <begin position="652"/>
        <end position="673"/>
    </location>
</feature>
<name>A0A9J7KD40_BRAFL</name>
<dbReference type="GO" id="GO:0003677">
    <property type="term" value="F:DNA binding"/>
    <property type="evidence" value="ECO:0000318"/>
    <property type="project" value="GO_Central"/>
</dbReference>
<feature type="domain" description="Timeless C-terminal" evidence="7">
    <location>
        <begin position="1019"/>
        <end position="1104"/>
    </location>
</feature>
<feature type="region of interest" description="Disordered" evidence="5">
    <location>
        <begin position="307"/>
        <end position="331"/>
    </location>
</feature>
<keyword evidence="3" id="KW-0539">Nucleus</keyword>
<dbReference type="OMA" id="LTRNVAM"/>
<dbReference type="GO" id="GO:0006281">
    <property type="term" value="P:DNA repair"/>
    <property type="evidence" value="ECO:0000318"/>
    <property type="project" value="GO_Central"/>
</dbReference>
<dbReference type="PANTHER" id="PTHR22940:SF4">
    <property type="entry name" value="PROTEIN TIMELESS HOMOLOG"/>
    <property type="match status" value="1"/>
</dbReference>
<evidence type="ECO:0000256" key="1">
    <source>
        <dbReference type="ARBA" id="ARBA00004123"/>
    </source>
</evidence>
<proteinExistence type="inferred from homology"/>
<dbReference type="Proteomes" id="UP000001554">
    <property type="component" value="Chromosome 16"/>
</dbReference>
<feature type="compositionally biased region" description="Acidic residues" evidence="5">
    <location>
        <begin position="968"/>
        <end position="1014"/>
    </location>
</feature>
<evidence type="ECO:0000259" key="6">
    <source>
        <dbReference type="Pfam" id="PF04821"/>
    </source>
</evidence>
<comment type="similarity">
    <text evidence="2">Belongs to the timeless family.</text>
</comment>
<dbReference type="InterPro" id="IPR044998">
    <property type="entry name" value="Timeless"/>
</dbReference>
<keyword evidence="8" id="KW-1185">Reference proteome</keyword>
<comment type="subcellular location">
    <subcellularLocation>
        <location evidence="1">Nucleus</location>
    </subcellularLocation>
</comment>
<feature type="compositionally biased region" description="Acidic residues" evidence="5">
    <location>
        <begin position="1197"/>
        <end position="1206"/>
    </location>
</feature>
<sequence length="1253" mass="144545">MDLYMMNCELLATCSALGYLEGDTYHKEPDCHETVKDLIRYLRREDETRDIRQQLGASQIVQTDLIPIIRQYHDDKPLFETIIRLLVNLTQPAIVCFGKVPKDKMFRHYFLDVVSYLQGYKVAFADEEVWTVLSRKLYELLQLDWENRQEEDSMLIERILLLVRNILHVPADPEEEKRTDDDASVHDQVLWAIHQSGFDDLLKFIASSDSEQQWCMHVLEIVSLMCREQTSEQLARAGQGRSAGEKAQDELELQAVRQRELADRQARIRALGTRHSRFGGTFVVQGMKSISDKDLIYHQPLKEISQVSFDREKNPKRKPKNRQPMKDGDTTRRSTLSIRLFLKQFCEDFLENCYNGLMRTVKDNLVRMKTQDHDETYYLWAMRFFMEFNRVHNFRVDMVSETVSVRTFHFIETNLTNFYEMMLTDKDDITSWSRRMHLALKAYNELLMTVNAMDASKDPAVRDSANVIKSNIFYVMEYREIFLTLLRKFDETKQPKTYLKDLVETTHVFIKMLERFCKTKGHIVVQKKRKKTKRRKRTAEQAGPAEPSEEDLNTVWDGLSGDLSTFIQGEGELPQDVAPFDAALDTPLEEQRVQAMISIQDSLRGGDPGRALATLRAAREVWPDGAFGTADISQEDEFMALREICFTALPRPATEQAEENLEPDDEGAGEPEEEEIPQFNMTEQDFNFQDYIRRFANPQMLKPYVRLLADYRTNSAHINHCIAKMLHRVAWDCKMEGLLFQISLFRIFQRLLEDPAGSSYSEITKFAKYVLGRFFGLVTRSGPSDGGGNIFPELLFWKGAKEAYEMTEGYGSYQEVRKHKRGGADWSQDEQEELVQWYNKFKEEGGDVDIVDRIRQNFSDPNKNRQQIISQLVFQGVVQDTSELTRKKRPRQSAVWREEEELQLQHLFDKHKHSDDPVGDIMSEMTEKRSKKKVIEKLLDMGLVSDRKDLYKKRRRKGGKKKDKEEDFMVDDEEDMAGLEEGEPVPSDGEMEVQDSSDSDSDEESEESDGEEETVASLLKRLQDEGLGDQLQWIASGLERTADDRETDESGESVPIVPLTEDSETAMEHRTFQKLLKMVGLAPPANEQESFWRIPGTLSAAELRKMANVLTGKESADDLPTKKQSSSRYKALKELAKKQGKERKRGKPTRQEEDEPPTASKSGKKRARQLDSSDEEDNESLTSGSSKRSRKGSGSIDQEESMDTEEQDKPSEESTSVRKALESDSDSDEDNVPLRQIAHARRRIESSDSEEDK</sequence>
<evidence type="ECO:0000259" key="7">
    <source>
        <dbReference type="Pfam" id="PF05029"/>
    </source>
</evidence>
<feature type="domain" description="Timeless N-terminal" evidence="6">
    <location>
        <begin position="24"/>
        <end position="284"/>
    </location>
</feature>
<dbReference type="RefSeq" id="XP_035657364.1">
    <property type="nucleotide sequence ID" value="XM_035801471.1"/>
</dbReference>
<dbReference type="Pfam" id="PF04821">
    <property type="entry name" value="TIMELESS"/>
    <property type="match status" value="1"/>
</dbReference>
<reference evidence="9" key="3">
    <citation type="submission" date="2025-08" db="UniProtKB">
        <authorList>
            <consortium name="RefSeq"/>
        </authorList>
    </citation>
    <scope>IDENTIFICATION</scope>
</reference>
<dbReference type="InterPro" id="IPR006906">
    <property type="entry name" value="Timeless_N"/>
</dbReference>
<keyword evidence="4" id="KW-0131">Cell cycle</keyword>
<dbReference type="Pfam" id="PF26019">
    <property type="entry name" value="HTH_TIMELESS"/>
    <property type="match status" value="2"/>
</dbReference>
<reference evidence="9" key="1">
    <citation type="journal article" date="2016" name="Genome Biol. Evol.">
        <title>Conserved non-coding elements in the most distant genera of cephalochordates: the Goldilocks principle.</title>
        <authorList>
            <person name="Yue J.X."/>
            <person name="Kozmikova I."/>
            <person name="Ono H."/>
            <person name="Nossa C.W."/>
            <person name="Kozmik Z."/>
            <person name="Putnam N.H."/>
            <person name="Yu J.K."/>
            <person name="Holland L.Z."/>
        </authorList>
    </citation>
    <scope>NUCLEOTIDE SEQUENCE</scope>
</reference>
<dbReference type="AlphaFoldDB" id="A0A9J7KD40"/>
<organism evidence="8 9">
    <name type="scientific">Branchiostoma floridae</name>
    <name type="common">Florida lancelet</name>
    <name type="synonym">Amphioxus</name>
    <dbReference type="NCBI Taxonomy" id="7739"/>
    <lineage>
        <taxon>Eukaryota</taxon>
        <taxon>Metazoa</taxon>
        <taxon>Chordata</taxon>
        <taxon>Cephalochordata</taxon>
        <taxon>Leptocardii</taxon>
        <taxon>Amphioxiformes</taxon>
        <taxon>Branchiostomatidae</taxon>
        <taxon>Branchiostoma</taxon>
    </lineage>
</organism>
<feature type="compositionally biased region" description="Acidic residues" evidence="5">
    <location>
        <begin position="656"/>
        <end position="673"/>
    </location>
</feature>
<dbReference type="KEGG" id="bfo:118403034"/>
<feature type="compositionally biased region" description="Basic and acidic residues" evidence="5">
    <location>
        <begin position="1207"/>
        <end position="1222"/>
    </location>
</feature>
<evidence type="ECO:0000256" key="5">
    <source>
        <dbReference type="SAM" id="MobiDB-lite"/>
    </source>
</evidence>
<dbReference type="GO" id="GO:0048511">
    <property type="term" value="P:rhythmic process"/>
    <property type="evidence" value="ECO:0007669"/>
    <property type="project" value="UniProtKB-KW"/>
</dbReference>
<dbReference type="PANTHER" id="PTHR22940">
    <property type="entry name" value="TIMEOUT/TIMELESS-2"/>
    <property type="match status" value="1"/>
</dbReference>
<evidence type="ECO:0000313" key="8">
    <source>
        <dbReference type="Proteomes" id="UP000001554"/>
    </source>
</evidence>
<evidence type="ECO:0000256" key="4">
    <source>
        <dbReference type="ARBA" id="ARBA00023306"/>
    </source>
</evidence>
<dbReference type="GO" id="GO:0043111">
    <property type="term" value="P:replication fork arrest"/>
    <property type="evidence" value="ECO:0000318"/>
    <property type="project" value="GO_Central"/>
</dbReference>
<dbReference type="GeneID" id="118403034"/>
<feature type="region of interest" description="Disordered" evidence="5">
    <location>
        <begin position="954"/>
        <end position="1065"/>
    </location>
</feature>
<feature type="compositionally biased region" description="Basic residues" evidence="5">
    <location>
        <begin position="528"/>
        <end position="537"/>
    </location>
</feature>
<protein>
    <submittedName>
        <fullName evidence="9">Protein timeless homolog</fullName>
    </submittedName>
</protein>
<accession>A0A9J7KD40</accession>
<dbReference type="GO" id="GO:0000076">
    <property type="term" value="P:DNA replication checkpoint signaling"/>
    <property type="evidence" value="ECO:0000318"/>
    <property type="project" value="GO_Central"/>
</dbReference>
<reference evidence="8" key="2">
    <citation type="journal article" date="2020" name="Nat. Ecol. Evol.">
        <title>Deeply conserved synteny resolves early events in vertebrate evolution.</title>
        <authorList>
            <person name="Simakov O."/>
            <person name="Marletaz F."/>
            <person name="Yue J.X."/>
            <person name="O'Connell B."/>
            <person name="Jenkins J."/>
            <person name="Brandt A."/>
            <person name="Calef R."/>
            <person name="Tung C.H."/>
            <person name="Huang T.K."/>
            <person name="Schmutz J."/>
            <person name="Satoh N."/>
            <person name="Yu J.K."/>
            <person name="Putnam N.H."/>
            <person name="Green R.E."/>
            <person name="Rokhsar D.S."/>
        </authorList>
    </citation>
    <scope>NUCLEOTIDE SEQUENCE [LARGE SCALE GENOMIC DNA]</scope>
    <source>
        <strain evidence="8">S238N-H82</strain>
    </source>
</reference>
<evidence type="ECO:0000256" key="2">
    <source>
        <dbReference type="ARBA" id="ARBA00008174"/>
    </source>
</evidence>
<feature type="region of interest" description="Disordered" evidence="5">
    <location>
        <begin position="528"/>
        <end position="554"/>
    </location>
</feature>
<dbReference type="OrthoDB" id="310853at2759"/>
<evidence type="ECO:0000313" key="9">
    <source>
        <dbReference type="RefSeq" id="XP_035657364.1"/>
    </source>
</evidence>
<dbReference type="InterPro" id="IPR007725">
    <property type="entry name" value="TIMELESS_C"/>
</dbReference>
<feature type="region of interest" description="Disordered" evidence="5">
    <location>
        <begin position="1111"/>
        <end position="1253"/>
    </location>
</feature>
<gene>
    <name evidence="9" type="primary">LOC118403034</name>
</gene>
<dbReference type="GO" id="GO:0031298">
    <property type="term" value="C:replication fork protection complex"/>
    <property type="evidence" value="ECO:0000318"/>
    <property type="project" value="GO_Central"/>
</dbReference>
<dbReference type="Pfam" id="PF05029">
    <property type="entry name" value="TIMELESS_C"/>
    <property type="match status" value="1"/>
</dbReference>
<evidence type="ECO:0000256" key="3">
    <source>
        <dbReference type="ARBA" id="ARBA00023242"/>
    </source>
</evidence>